<feature type="binding site" evidence="6">
    <location>
        <position position="82"/>
    </location>
    <ligand>
        <name>[4Fe-4S] cluster</name>
        <dbReference type="ChEBI" id="CHEBI:49883"/>
        <note>4Fe-4S-S-AdoMet</note>
    </ligand>
</feature>
<dbReference type="STRING" id="1797989.A3H66_01020"/>
<evidence type="ECO:0000256" key="6">
    <source>
        <dbReference type="PIRSR" id="PIRSR004869-50"/>
    </source>
</evidence>
<dbReference type="SFLD" id="SFLDS00029">
    <property type="entry name" value="Radical_SAM"/>
    <property type="match status" value="1"/>
</dbReference>
<dbReference type="Pfam" id="PF04055">
    <property type="entry name" value="Radical_SAM"/>
    <property type="match status" value="1"/>
</dbReference>
<keyword evidence="2 6" id="KW-0949">S-adenosyl-L-methionine</keyword>
<evidence type="ECO:0000313" key="9">
    <source>
        <dbReference type="Proteomes" id="UP000178783"/>
    </source>
</evidence>
<keyword evidence="5 6" id="KW-0411">Iron-sulfur</keyword>
<sequence>MTEAKFYKKLDKQIVTCQLCCHYCRIKSGAVGLCGARQNIDGTLYSLVYGRPAAVNVDPIEKKPLFHFQPGSTTFSLGTLGCNFRCSNCQNWKISQVGITPLTPFYKGGNTIPLEKTPETLGVLGTPSVQKVVKGKGTPVGMNNRSPLQLVKPQKIIEQALASGGQSIAYTYNEPTIFAEYALDIMKLAQQHNLKNVWVSNGYMSRFCLEAILPCLDATNIDLKSMDDKFYQKNCGAKLKPVLKNLLKIKQAGAHLEITTLIIPGLSDDPAMLKKLAEFIANELGDNVPWHVSRFSPNISWKLKDTPVTAEEAVFQAHLIGKQAGLKYVYAGNVYNTDKENTYCPNCGQLAIKRLGYDITRFDKDGRCAKCGESLNLIA</sequence>
<dbReference type="GO" id="GO:0051539">
    <property type="term" value="F:4 iron, 4 sulfur cluster binding"/>
    <property type="evidence" value="ECO:0007669"/>
    <property type="project" value="UniProtKB-KW"/>
</dbReference>
<protein>
    <submittedName>
        <fullName evidence="8">AmmeMemoRadiSam system radical SAM enzyme</fullName>
    </submittedName>
</protein>
<dbReference type="PIRSF" id="PIRSF004869">
    <property type="entry name" value="PflX_prd"/>
    <property type="match status" value="1"/>
</dbReference>
<organism evidence="8 9">
    <name type="scientific">Candidatus Falkowbacteria bacterium RIFCSPLOWO2_02_FULL_45_21</name>
    <dbReference type="NCBI Taxonomy" id="1797989"/>
    <lineage>
        <taxon>Bacteria</taxon>
        <taxon>Candidatus Falkowiibacteriota</taxon>
    </lineage>
</organism>
<dbReference type="InterPro" id="IPR027596">
    <property type="entry name" value="AmmeMemoSam_rS"/>
</dbReference>
<dbReference type="GO" id="GO:0046872">
    <property type="term" value="F:metal ion binding"/>
    <property type="evidence" value="ECO:0007669"/>
    <property type="project" value="UniProtKB-KW"/>
</dbReference>
<dbReference type="InterPro" id="IPR016431">
    <property type="entry name" value="Pyrv-formate_lyase-activ_prd"/>
</dbReference>
<dbReference type="AlphaFoldDB" id="A0A1F5SCV0"/>
<dbReference type="PANTHER" id="PTHR30352:SF5">
    <property type="entry name" value="PYRUVATE FORMATE-LYASE 1-ACTIVATING ENZYME"/>
    <property type="match status" value="1"/>
</dbReference>
<name>A0A1F5SCV0_9BACT</name>
<evidence type="ECO:0000256" key="2">
    <source>
        <dbReference type="ARBA" id="ARBA00022691"/>
    </source>
</evidence>
<comment type="cofactor">
    <cofactor evidence="6">
        <name>[4Fe-4S] cluster</name>
        <dbReference type="ChEBI" id="CHEBI:49883"/>
    </cofactor>
    <text evidence="6">Binds 1 [4Fe-4S] cluster. The cluster is coordinated with 3 cysteines and an exchangeable S-adenosyl-L-methionine.</text>
</comment>
<evidence type="ECO:0000256" key="4">
    <source>
        <dbReference type="ARBA" id="ARBA00023004"/>
    </source>
</evidence>
<gene>
    <name evidence="8" type="ORF">A3H66_01020</name>
</gene>
<dbReference type="GO" id="GO:0003824">
    <property type="term" value="F:catalytic activity"/>
    <property type="evidence" value="ECO:0007669"/>
    <property type="project" value="InterPro"/>
</dbReference>
<dbReference type="NCBIfam" id="TIGR04337">
    <property type="entry name" value="AmmeMemoSam_rS"/>
    <property type="match status" value="1"/>
</dbReference>
<dbReference type="PANTHER" id="PTHR30352">
    <property type="entry name" value="PYRUVATE FORMATE-LYASE-ACTIVATING ENZYME"/>
    <property type="match status" value="1"/>
</dbReference>
<proteinExistence type="predicted"/>
<feature type="binding site" evidence="6">
    <location>
        <position position="89"/>
    </location>
    <ligand>
        <name>[4Fe-4S] cluster</name>
        <dbReference type="ChEBI" id="CHEBI:49883"/>
        <note>4Fe-4S-S-AdoMet</note>
    </ligand>
</feature>
<evidence type="ECO:0000256" key="1">
    <source>
        <dbReference type="ARBA" id="ARBA00022485"/>
    </source>
</evidence>
<dbReference type="InterPro" id="IPR058240">
    <property type="entry name" value="rSAM_sf"/>
</dbReference>
<feature type="domain" description="Radical SAM core" evidence="7">
    <location>
        <begin position="67"/>
        <end position="323"/>
    </location>
</feature>
<dbReference type="SUPFAM" id="SSF102114">
    <property type="entry name" value="Radical SAM enzymes"/>
    <property type="match status" value="1"/>
</dbReference>
<dbReference type="SFLD" id="SFLDG01101">
    <property type="entry name" value="Uncharacterised_Radical_SAM_Su"/>
    <property type="match status" value="1"/>
</dbReference>
<dbReference type="EMBL" id="MFFW01000038">
    <property type="protein sequence ID" value="OGF24101.1"/>
    <property type="molecule type" value="Genomic_DNA"/>
</dbReference>
<evidence type="ECO:0000313" key="8">
    <source>
        <dbReference type="EMBL" id="OGF24101.1"/>
    </source>
</evidence>
<evidence type="ECO:0000256" key="5">
    <source>
        <dbReference type="ARBA" id="ARBA00023014"/>
    </source>
</evidence>
<keyword evidence="3 6" id="KW-0479">Metal-binding</keyword>
<keyword evidence="1" id="KW-0004">4Fe-4S</keyword>
<dbReference type="Gene3D" id="3.20.20.70">
    <property type="entry name" value="Aldolase class I"/>
    <property type="match status" value="1"/>
</dbReference>
<accession>A0A1F5SCV0</accession>
<feature type="binding site" evidence="6">
    <location>
        <position position="86"/>
    </location>
    <ligand>
        <name>[4Fe-4S] cluster</name>
        <dbReference type="ChEBI" id="CHEBI:49883"/>
        <note>4Fe-4S-S-AdoMet</note>
    </ligand>
</feature>
<dbReference type="InterPro" id="IPR007197">
    <property type="entry name" value="rSAM"/>
</dbReference>
<reference evidence="8 9" key="1">
    <citation type="journal article" date="2016" name="Nat. Commun.">
        <title>Thousands of microbial genomes shed light on interconnected biogeochemical processes in an aquifer system.</title>
        <authorList>
            <person name="Anantharaman K."/>
            <person name="Brown C.T."/>
            <person name="Hug L.A."/>
            <person name="Sharon I."/>
            <person name="Castelle C.J."/>
            <person name="Probst A.J."/>
            <person name="Thomas B.C."/>
            <person name="Singh A."/>
            <person name="Wilkins M.J."/>
            <person name="Karaoz U."/>
            <person name="Brodie E.L."/>
            <person name="Williams K.H."/>
            <person name="Hubbard S.S."/>
            <person name="Banfield J.F."/>
        </authorList>
    </citation>
    <scope>NUCLEOTIDE SEQUENCE [LARGE SCALE GENOMIC DNA]</scope>
</reference>
<comment type="caution">
    <text evidence="8">The sequence shown here is derived from an EMBL/GenBank/DDBJ whole genome shotgun (WGS) entry which is preliminary data.</text>
</comment>
<dbReference type="InterPro" id="IPR013785">
    <property type="entry name" value="Aldolase_TIM"/>
</dbReference>
<evidence type="ECO:0000259" key="7">
    <source>
        <dbReference type="PROSITE" id="PS51918"/>
    </source>
</evidence>
<dbReference type="PROSITE" id="PS51918">
    <property type="entry name" value="RADICAL_SAM"/>
    <property type="match status" value="1"/>
</dbReference>
<evidence type="ECO:0000256" key="3">
    <source>
        <dbReference type="ARBA" id="ARBA00022723"/>
    </source>
</evidence>
<dbReference type="InterPro" id="IPR034457">
    <property type="entry name" value="Organic_radical-activating"/>
</dbReference>
<keyword evidence="4 6" id="KW-0408">Iron</keyword>
<dbReference type="Proteomes" id="UP000178783">
    <property type="component" value="Unassembled WGS sequence"/>
</dbReference>